<evidence type="ECO:0000313" key="6">
    <source>
        <dbReference type="EMBL" id="TCK30249.1"/>
    </source>
</evidence>
<dbReference type="AlphaFoldDB" id="A0A4R1IB48"/>
<reference evidence="6 7" key="1">
    <citation type="submission" date="2019-03" db="EMBL/GenBank/DDBJ databases">
        <title>Genomic Encyclopedia of Type Strains, Phase IV (KMG-IV): sequencing the most valuable type-strain genomes for metagenomic binning, comparative biology and taxonomic classification.</title>
        <authorList>
            <person name="Goeker M."/>
        </authorList>
    </citation>
    <scope>NUCLEOTIDE SEQUENCE [LARGE SCALE GENOMIC DNA]</scope>
    <source>
        <strain evidence="6 7">DSM 101</strain>
    </source>
</reference>
<dbReference type="InterPro" id="IPR012451">
    <property type="entry name" value="DUF1656"/>
</dbReference>
<dbReference type="Pfam" id="PF07869">
    <property type="entry name" value="DUF1656"/>
    <property type="match status" value="1"/>
</dbReference>
<dbReference type="RefSeq" id="WP_131833603.1">
    <property type="nucleotide sequence ID" value="NZ_SMFY01000001.1"/>
</dbReference>
<feature type="transmembrane region" description="Helical" evidence="5">
    <location>
        <begin position="15"/>
        <end position="34"/>
    </location>
</feature>
<proteinExistence type="predicted"/>
<dbReference type="EMBL" id="SMFY01000001">
    <property type="protein sequence ID" value="TCK30249.1"/>
    <property type="molecule type" value="Genomic_DNA"/>
</dbReference>
<feature type="transmembrane region" description="Helical" evidence="5">
    <location>
        <begin position="55"/>
        <end position="72"/>
    </location>
</feature>
<protein>
    <submittedName>
        <fullName evidence="6">Uncharacterized protein DUF1656</fullName>
    </submittedName>
</protein>
<keyword evidence="7" id="KW-1185">Reference proteome</keyword>
<keyword evidence="1" id="KW-1003">Cell membrane</keyword>
<accession>A0A4R1IB48</accession>
<evidence type="ECO:0000256" key="4">
    <source>
        <dbReference type="ARBA" id="ARBA00023136"/>
    </source>
</evidence>
<dbReference type="Proteomes" id="UP000295030">
    <property type="component" value="Unassembled WGS sequence"/>
</dbReference>
<evidence type="ECO:0000256" key="3">
    <source>
        <dbReference type="ARBA" id="ARBA00022989"/>
    </source>
</evidence>
<sequence>MGTAWPFFTLEALGVYFPPALIWAVVALGPYLLLRWGLARAGFYRLVWHRPLFDAALYIILFGMIVFLLPALREVLR</sequence>
<keyword evidence="2 5" id="KW-0812">Transmembrane</keyword>
<keyword evidence="4 5" id="KW-0472">Membrane</keyword>
<evidence type="ECO:0000256" key="5">
    <source>
        <dbReference type="SAM" id="Phobius"/>
    </source>
</evidence>
<comment type="caution">
    <text evidence="6">The sequence shown here is derived from an EMBL/GenBank/DDBJ whole genome shotgun (WGS) entry which is preliminary data.</text>
</comment>
<evidence type="ECO:0000256" key="2">
    <source>
        <dbReference type="ARBA" id="ARBA00022692"/>
    </source>
</evidence>
<evidence type="ECO:0000313" key="7">
    <source>
        <dbReference type="Proteomes" id="UP000295030"/>
    </source>
</evidence>
<dbReference type="OrthoDB" id="7021192at2"/>
<gene>
    <name evidence="6" type="ORF">EV667_0337</name>
</gene>
<keyword evidence="3 5" id="KW-1133">Transmembrane helix</keyword>
<evidence type="ECO:0000256" key="1">
    <source>
        <dbReference type="ARBA" id="ARBA00022475"/>
    </source>
</evidence>
<organism evidence="6 7">
    <name type="scientific">Ancylobacter aquaticus</name>
    <dbReference type="NCBI Taxonomy" id="100"/>
    <lineage>
        <taxon>Bacteria</taxon>
        <taxon>Pseudomonadati</taxon>
        <taxon>Pseudomonadota</taxon>
        <taxon>Alphaproteobacteria</taxon>
        <taxon>Hyphomicrobiales</taxon>
        <taxon>Xanthobacteraceae</taxon>
        <taxon>Ancylobacter</taxon>
    </lineage>
</organism>
<name>A0A4R1IB48_ANCAQ</name>